<evidence type="ECO:0000256" key="4">
    <source>
        <dbReference type="ARBA" id="ARBA00022490"/>
    </source>
</evidence>
<evidence type="ECO:0000256" key="12">
    <source>
        <dbReference type="RuleBase" id="RU363038"/>
    </source>
</evidence>
<dbReference type="EMBL" id="FUXA01000008">
    <property type="protein sequence ID" value="SJZ73928.1"/>
    <property type="molecule type" value="Genomic_DNA"/>
</dbReference>
<dbReference type="CDD" id="cd00671">
    <property type="entry name" value="ArgRS_core"/>
    <property type="match status" value="1"/>
</dbReference>
<dbReference type="GO" id="GO:0006420">
    <property type="term" value="P:arginyl-tRNA aminoacylation"/>
    <property type="evidence" value="ECO:0007669"/>
    <property type="project" value="UniProtKB-UniRule"/>
</dbReference>
<evidence type="ECO:0000256" key="2">
    <source>
        <dbReference type="ARBA" id="ARBA00005594"/>
    </source>
</evidence>
<dbReference type="SUPFAM" id="SSF55190">
    <property type="entry name" value="Arginyl-tRNA synthetase (ArgRS), N-terminal 'additional' domain"/>
    <property type="match status" value="1"/>
</dbReference>
<feature type="domain" description="Arginyl tRNA synthetase N-terminal" evidence="14">
    <location>
        <begin position="3"/>
        <end position="82"/>
    </location>
</feature>
<dbReference type="HAMAP" id="MF_00123">
    <property type="entry name" value="Arg_tRNA_synth"/>
    <property type="match status" value="1"/>
</dbReference>
<evidence type="ECO:0000256" key="3">
    <source>
        <dbReference type="ARBA" id="ARBA00011245"/>
    </source>
</evidence>
<dbReference type="PANTHER" id="PTHR11956:SF5">
    <property type="entry name" value="ARGININE--TRNA LIGASE, CYTOPLASMIC"/>
    <property type="match status" value="1"/>
</dbReference>
<dbReference type="InterPro" id="IPR009080">
    <property type="entry name" value="tRNAsynth_Ia_anticodon-bd"/>
</dbReference>
<evidence type="ECO:0000313" key="16">
    <source>
        <dbReference type="Proteomes" id="UP000189857"/>
    </source>
</evidence>
<comment type="similarity">
    <text evidence="2 11 12">Belongs to the class-I aminoacyl-tRNA synthetase family.</text>
</comment>
<dbReference type="InterPro" id="IPR001412">
    <property type="entry name" value="aa-tRNA-synth_I_CS"/>
</dbReference>
<evidence type="ECO:0000256" key="10">
    <source>
        <dbReference type="ARBA" id="ARBA00049339"/>
    </source>
</evidence>
<keyword evidence="8 11" id="KW-0648">Protein biosynthesis</keyword>
<evidence type="ECO:0000313" key="15">
    <source>
        <dbReference type="EMBL" id="SJZ73928.1"/>
    </source>
</evidence>
<dbReference type="PROSITE" id="PS00178">
    <property type="entry name" value="AA_TRNA_LIGASE_I"/>
    <property type="match status" value="1"/>
</dbReference>
<dbReference type="InterPro" id="IPR014729">
    <property type="entry name" value="Rossmann-like_a/b/a_fold"/>
</dbReference>
<comment type="catalytic activity">
    <reaction evidence="10 11">
        <text>tRNA(Arg) + L-arginine + ATP = L-arginyl-tRNA(Arg) + AMP + diphosphate</text>
        <dbReference type="Rhea" id="RHEA:20301"/>
        <dbReference type="Rhea" id="RHEA-COMP:9658"/>
        <dbReference type="Rhea" id="RHEA-COMP:9673"/>
        <dbReference type="ChEBI" id="CHEBI:30616"/>
        <dbReference type="ChEBI" id="CHEBI:32682"/>
        <dbReference type="ChEBI" id="CHEBI:33019"/>
        <dbReference type="ChEBI" id="CHEBI:78442"/>
        <dbReference type="ChEBI" id="CHEBI:78513"/>
        <dbReference type="ChEBI" id="CHEBI:456215"/>
        <dbReference type="EC" id="6.1.1.19"/>
    </reaction>
</comment>
<dbReference type="AlphaFoldDB" id="A0A1T4N4X4"/>
<dbReference type="CDD" id="cd07956">
    <property type="entry name" value="Anticodon_Ia_Arg"/>
    <property type="match status" value="1"/>
</dbReference>
<dbReference type="FunFam" id="3.40.50.620:FF:000116">
    <property type="entry name" value="Arginine--tRNA ligase"/>
    <property type="match status" value="1"/>
</dbReference>
<keyword evidence="7 11" id="KW-0067">ATP-binding</keyword>
<feature type="domain" description="DALR anticodon binding" evidence="13">
    <location>
        <begin position="447"/>
        <end position="568"/>
    </location>
</feature>
<dbReference type="SUPFAM" id="SSF52374">
    <property type="entry name" value="Nucleotidylyl transferase"/>
    <property type="match status" value="1"/>
</dbReference>
<name>A0A1T4N4X4_9FIRM</name>
<keyword evidence="6 11" id="KW-0547">Nucleotide-binding</keyword>
<dbReference type="InterPro" id="IPR001278">
    <property type="entry name" value="Arg-tRNA-ligase"/>
</dbReference>
<sequence length="568" mass="64415">MKNKIVNLLSEKIDFLTNDDISQLIEIPPKPEMGDFAFPCFRLAKELHKAPPVIAKEIADSITLPDYVDHVDIQGAYINFFLKKTGFVQSMVEAVSAEDFGASTEGNGKTICIDYSSPNVAKNFHVGHLRTTIIGNSLYKIYSKLGYKVERINHLGDWGTQFGKLIVAYKNWGDEQAIKEKGVEELMRLYVAFHNAAKENPELDDEARAWFNKMEQGNEEALKIWKWFVDISLTEYKRTYALLGLDFDHFTGESFYRNMTSDIVKKLTDANLLTESEGAKIVDLEEYNMAPCLILKNDGSSIYATRDLAAIFYRKNTYNFVKALYVTGQEQKLHFAQVFKVVELLGNEWAKDQLVHIPYGLVSLNGAKLATREGNVIYAEDILLEAISKIKKTIEEKNPNLEDKDEVARIVGVGAVIFNDLYNQRIKDVSFSWEKLLNFDGETGPYVQYTYARCSSILRKAGIPTDTYKVDLSNVDYSIITDEASVELLKEISRFPAVVKDASEKYEPFIVARFAVAVAQSFNKFYTVNRINVEDENIKNTRIALVKITRKVLKDALDLLGIGVVEEM</sequence>
<dbReference type="Gene3D" id="1.10.730.10">
    <property type="entry name" value="Isoleucyl-tRNA Synthetase, Domain 1"/>
    <property type="match status" value="1"/>
</dbReference>
<dbReference type="Proteomes" id="UP000189857">
    <property type="component" value="Unassembled WGS sequence"/>
</dbReference>
<evidence type="ECO:0000256" key="9">
    <source>
        <dbReference type="ARBA" id="ARBA00023146"/>
    </source>
</evidence>
<dbReference type="Gene3D" id="3.40.50.620">
    <property type="entry name" value="HUPs"/>
    <property type="match status" value="1"/>
</dbReference>
<dbReference type="GO" id="GO:0005737">
    <property type="term" value="C:cytoplasm"/>
    <property type="evidence" value="ECO:0007669"/>
    <property type="project" value="UniProtKB-SubCell"/>
</dbReference>
<keyword evidence="5 11" id="KW-0436">Ligase</keyword>
<dbReference type="PRINTS" id="PR01038">
    <property type="entry name" value="TRNASYNTHARG"/>
</dbReference>
<evidence type="ECO:0000259" key="14">
    <source>
        <dbReference type="SMART" id="SM01016"/>
    </source>
</evidence>
<dbReference type="FunFam" id="1.10.730.10:FF:000006">
    <property type="entry name" value="Arginyl-tRNA synthetase 2, mitochondrial"/>
    <property type="match status" value="1"/>
</dbReference>
<dbReference type="Pfam" id="PF00750">
    <property type="entry name" value="tRNA-synt_1d"/>
    <property type="match status" value="1"/>
</dbReference>
<dbReference type="Pfam" id="PF03485">
    <property type="entry name" value="Arg_tRNA_synt_N"/>
    <property type="match status" value="1"/>
</dbReference>
<dbReference type="RefSeq" id="WP_078787295.1">
    <property type="nucleotide sequence ID" value="NZ_FMTO01000007.1"/>
</dbReference>
<keyword evidence="9 11" id="KW-0030">Aminoacyl-tRNA synthetase</keyword>
<evidence type="ECO:0000256" key="7">
    <source>
        <dbReference type="ARBA" id="ARBA00022840"/>
    </source>
</evidence>
<dbReference type="EC" id="6.1.1.19" evidence="11"/>
<protein>
    <recommendedName>
        <fullName evidence="11">Arginine--tRNA ligase</fullName>
        <ecNumber evidence="11">6.1.1.19</ecNumber>
    </recommendedName>
    <alternativeName>
        <fullName evidence="11">Arginyl-tRNA synthetase</fullName>
        <shortName evidence="11">ArgRS</shortName>
    </alternativeName>
</protein>
<accession>A0A1T4N4X4</accession>
<evidence type="ECO:0000256" key="8">
    <source>
        <dbReference type="ARBA" id="ARBA00022917"/>
    </source>
</evidence>
<keyword evidence="16" id="KW-1185">Reference proteome</keyword>
<dbReference type="GO" id="GO:0004814">
    <property type="term" value="F:arginine-tRNA ligase activity"/>
    <property type="evidence" value="ECO:0007669"/>
    <property type="project" value="UniProtKB-UniRule"/>
</dbReference>
<dbReference type="SMART" id="SM01016">
    <property type="entry name" value="Arg_tRNA_synt_N"/>
    <property type="match status" value="1"/>
</dbReference>
<feature type="short sequence motif" description="'HIGH' region" evidence="11">
    <location>
        <begin position="118"/>
        <end position="128"/>
    </location>
</feature>
<dbReference type="GO" id="GO:0005524">
    <property type="term" value="F:ATP binding"/>
    <property type="evidence" value="ECO:0007669"/>
    <property type="project" value="UniProtKB-UniRule"/>
</dbReference>
<evidence type="ECO:0000256" key="6">
    <source>
        <dbReference type="ARBA" id="ARBA00022741"/>
    </source>
</evidence>
<dbReference type="SUPFAM" id="SSF47323">
    <property type="entry name" value="Anticodon-binding domain of a subclass of class I aminoacyl-tRNA synthetases"/>
    <property type="match status" value="1"/>
</dbReference>
<evidence type="ECO:0000259" key="13">
    <source>
        <dbReference type="SMART" id="SM00836"/>
    </source>
</evidence>
<dbReference type="InterPro" id="IPR035684">
    <property type="entry name" value="ArgRS_core"/>
</dbReference>
<keyword evidence="4 11" id="KW-0963">Cytoplasm</keyword>
<dbReference type="InterPro" id="IPR036695">
    <property type="entry name" value="Arg-tRNA-synth_N_sf"/>
</dbReference>
<dbReference type="SMART" id="SM00836">
    <property type="entry name" value="DALR_1"/>
    <property type="match status" value="1"/>
</dbReference>
<evidence type="ECO:0000256" key="1">
    <source>
        <dbReference type="ARBA" id="ARBA00004496"/>
    </source>
</evidence>
<organism evidence="15 16">
    <name type="scientific">Eubacterium ruminantium</name>
    <dbReference type="NCBI Taxonomy" id="42322"/>
    <lineage>
        <taxon>Bacteria</taxon>
        <taxon>Bacillati</taxon>
        <taxon>Bacillota</taxon>
        <taxon>Clostridia</taxon>
        <taxon>Eubacteriales</taxon>
        <taxon>Eubacteriaceae</taxon>
        <taxon>Eubacterium</taxon>
    </lineage>
</organism>
<comment type="subunit">
    <text evidence="3 11">Monomer.</text>
</comment>
<gene>
    <name evidence="11" type="primary">argS</name>
    <name evidence="15" type="ORF">SAMN02745110_01461</name>
</gene>
<evidence type="ECO:0000256" key="5">
    <source>
        <dbReference type="ARBA" id="ARBA00022598"/>
    </source>
</evidence>
<dbReference type="NCBIfam" id="TIGR00456">
    <property type="entry name" value="argS"/>
    <property type="match status" value="1"/>
</dbReference>
<dbReference type="InterPro" id="IPR005148">
    <property type="entry name" value="Arg-tRNA-synth_N"/>
</dbReference>
<dbReference type="Gene3D" id="3.30.1360.70">
    <property type="entry name" value="Arginyl tRNA synthetase N-terminal domain"/>
    <property type="match status" value="1"/>
</dbReference>
<dbReference type="InterPro" id="IPR008909">
    <property type="entry name" value="DALR_anticod-bd"/>
</dbReference>
<proteinExistence type="inferred from homology"/>
<comment type="subcellular location">
    <subcellularLocation>
        <location evidence="1 11">Cytoplasm</location>
    </subcellularLocation>
</comment>
<evidence type="ECO:0000256" key="11">
    <source>
        <dbReference type="HAMAP-Rule" id="MF_00123"/>
    </source>
</evidence>
<reference evidence="15 16" key="1">
    <citation type="submission" date="2017-02" db="EMBL/GenBank/DDBJ databases">
        <authorList>
            <person name="Peterson S.W."/>
        </authorList>
    </citation>
    <scope>NUCLEOTIDE SEQUENCE [LARGE SCALE GENOMIC DNA]</scope>
    <source>
        <strain evidence="15 16">ATCC 17233</strain>
    </source>
</reference>
<dbReference type="PANTHER" id="PTHR11956">
    <property type="entry name" value="ARGINYL-TRNA SYNTHETASE"/>
    <property type="match status" value="1"/>
</dbReference>
<dbReference type="OrthoDB" id="9805987at2"/>
<dbReference type="Pfam" id="PF05746">
    <property type="entry name" value="DALR_1"/>
    <property type="match status" value="1"/>
</dbReference>